<comment type="caution">
    <text evidence="1">The sequence shown here is derived from an EMBL/GenBank/DDBJ whole genome shotgun (WGS) entry which is preliminary data.</text>
</comment>
<protein>
    <submittedName>
        <fullName evidence="1">Uncharacterized protein</fullName>
    </submittedName>
</protein>
<name>A0A9X4NSW2_9BURK</name>
<keyword evidence="2" id="KW-1185">Reference proteome</keyword>
<reference evidence="1" key="1">
    <citation type="submission" date="2013-01" db="EMBL/GenBank/DDBJ databases">
        <title>Genome draft of Hydrogenophaga taeniospiralis 2K1.</title>
        <authorList>
            <person name="Gomila M."/>
            <person name="Lalucat J."/>
        </authorList>
    </citation>
    <scope>NUCLEOTIDE SEQUENCE</scope>
    <source>
        <strain evidence="1">CCUG 15921</strain>
    </source>
</reference>
<proteinExistence type="predicted"/>
<evidence type="ECO:0000313" key="1">
    <source>
        <dbReference type="EMBL" id="MDG5976762.1"/>
    </source>
</evidence>
<dbReference type="AlphaFoldDB" id="A0A9X4NSW2"/>
<gene>
    <name evidence="1" type="ORF">H010_15949</name>
</gene>
<dbReference type="Proteomes" id="UP001152876">
    <property type="component" value="Unassembled WGS sequence"/>
</dbReference>
<sequence length="201" mass="22840">MDIYVTLILIGLGVYAAKNREQRQRIALLGHCLQPYQLEKLMEQLTEGYLRALGEADPERRQQIWNLLATTEQTLCRQFDRLAADVARLGEVQTRVSTWPLALPWATRLAAGATFDLREALAIHAKGIAFVAQNTQDLSPKDKAYMLSAELFLFQHTCHWFCRSKMVASARLLTRHKTPYEQVLDSVSSPTRQAWRALLGS</sequence>
<evidence type="ECO:0000313" key="2">
    <source>
        <dbReference type="Proteomes" id="UP001152876"/>
    </source>
</evidence>
<dbReference type="RefSeq" id="WP_068167399.1">
    <property type="nucleotide sequence ID" value="NZ_AOGK01000014.1"/>
</dbReference>
<accession>A0A9X4NSW2</accession>
<organism evidence="1 2">
    <name type="scientific">Hydrogenophaga taeniospiralis CCUG 15921</name>
    <dbReference type="NCBI Taxonomy" id="1281780"/>
    <lineage>
        <taxon>Bacteria</taxon>
        <taxon>Pseudomonadati</taxon>
        <taxon>Pseudomonadota</taxon>
        <taxon>Betaproteobacteria</taxon>
        <taxon>Burkholderiales</taxon>
        <taxon>Comamonadaceae</taxon>
        <taxon>Hydrogenophaga</taxon>
    </lineage>
</organism>
<dbReference type="EMBL" id="AOGK01000014">
    <property type="protein sequence ID" value="MDG5976762.1"/>
    <property type="molecule type" value="Genomic_DNA"/>
</dbReference>
<dbReference type="OrthoDB" id="8654508at2"/>